<protein>
    <submittedName>
        <fullName evidence="2">Uncharacterized protein</fullName>
    </submittedName>
</protein>
<evidence type="ECO:0000313" key="2">
    <source>
        <dbReference type="EMBL" id="MDN2483936.1"/>
    </source>
</evidence>
<proteinExistence type="predicted"/>
<keyword evidence="1" id="KW-0472">Membrane</keyword>
<organism evidence="2 3">
    <name type="scientific">Vibrio agarivorans</name>
    <dbReference type="NCBI Taxonomy" id="153622"/>
    <lineage>
        <taxon>Bacteria</taxon>
        <taxon>Pseudomonadati</taxon>
        <taxon>Pseudomonadota</taxon>
        <taxon>Gammaproteobacteria</taxon>
        <taxon>Vibrionales</taxon>
        <taxon>Vibrionaceae</taxon>
        <taxon>Vibrio</taxon>
    </lineage>
</organism>
<comment type="caution">
    <text evidence="2">The sequence shown here is derived from an EMBL/GenBank/DDBJ whole genome shotgun (WGS) entry which is preliminary data.</text>
</comment>
<name>A0ABT7Y7B4_9VIBR</name>
<dbReference type="EMBL" id="JAUEOZ010000003">
    <property type="protein sequence ID" value="MDN2483936.1"/>
    <property type="molecule type" value="Genomic_DNA"/>
</dbReference>
<keyword evidence="3" id="KW-1185">Reference proteome</keyword>
<keyword evidence="1" id="KW-1133">Transmembrane helix</keyword>
<sequence>MTLLQHLETAMFSAGEFFSNVIGGMPVFQATESLASDSLLVAGVIFTAGGLIVQFINHKLFVDWKIDQFDFDAWGDGLIDKFKAEVLSLQAANKANRGQTLEEYRAMVYAHTSFPTRVIMRLTGKLDMNS</sequence>
<accession>A0ABT7Y7B4</accession>
<reference evidence="2" key="1">
    <citation type="submission" date="2024-05" db="EMBL/GenBank/DDBJ databases">
        <title>Genome Sequences of Four Agar- Degrading Marine Bacteria.</title>
        <authorList>
            <person name="Phillips E.K."/>
            <person name="Shaffer J.C."/>
            <person name="Henson M.W."/>
            <person name="Temperton B."/>
            <person name="Thrash C.J."/>
            <person name="Martin M.O."/>
        </authorList>
    </citation>
    <scope>NUCLEOTIDE SEQUENCE</scope>
    <source>
        <strain evidence="2">EKP203</strain>
    </source>
</reference>
<keyword evidence="1" id="KW-0812">Transmembrane</keyword>
<dbReference type="Proteomes" id="UP001169719">
    <property type="component" value="Unassembled WGS sequence"/>
</dbReference>
<dbReference type="RefSeq" id="WP_289964117.1">
    <property type="nucleotide sequence ID" value="NZ_JAUEOZ010000003.1"/>
</dbReference>
<evidence type="ECO:0000313" key="3">
    <source>
        <dbReference type="Proteomes" id="UP001169719"/>
    </source>
</evidence>
<feature type="transmembrane region" description="Helical" evidence="1">
    <location>
        <begin position="38"/>
        <end position="56"/>
    </location>
</feature>
<gene>
    <name evidence="2" type="ORF">QWJ08_21510</name>
</gene>
<evidence type="ECO:0000256" key="1">
    <source>
        <dbReference type="SAM" id="Phobius"/>
    </source>
</evidence>